<gene>
    <name evidence="2" type="ordered locus">AXX17_At1g01770</name>
</gene>
<accession>A0A178WIJ5</accession>
<dbReference type="AlphaFoldDB" id="A0A178WIJ5"/>
<evidence type="ECO:0000313" key="3">
    <source>
        <dbReference type="Proteomes" id="UP000078284"/>
    </source>
</evidence>
<comment type="caution">
    <text evidence="2">The sequence shown here is derived from an EMBL/GenBank/DDBJ whole genome shotgun (WGS) entry which is preliminary data.</text>
</comment>
<evidence type="ECO:0000256" key="1">
    <source>
        <dbReference type="SAM" id="MobiDB-lite"/>
    </source>
</evidence>
<proteinExistence type="predicted"/>
<dbReference type="Proteomes" id="UP000078284">
    <property type="component" value="Chromosome 1"/>
</dbReference>
<feature type="region of interest" description="Disordered" evidence="1">
    <location>
        <begin position="1"/>
        <end position="61"/>
    </location>
</feature>
<evidence type="ECO:0000313" key="2">
    <source>
        <dbReference type="EMBL" id="OAP18199.1"/>
    </source>
</evidence>
<name>A0A178WIJ5_ARATH</name>
<dbReference type="EMBL" id="LUHQ01000001">
    <property type="protein sequence ID" value="OAP18199.1"/>
    <property type="molecule type" value="Genomic_DNA"/>
</dbReference>
<sequence>MNMDKSNKGKKKKTGGSRQHTEQCHKAESSVSRRYLTAEGGDDKMDSTGIECSQGVSRDVR</sequence>
<protein>
    <submittedName>
        <fullName evidence="2">Uncharacterized protein</fullName>
    </submittedName>
</protein>
<feature type="compositionally biased region" description="Polar residues" evidence="1">
    <location>
        <begin position="50"/>
        <end position="61"/>
    </location>
</feature>
<organism evidence="2 3">
    <name type="scientific">Arabidopsis thaliana</name>
    <name type="common">Mouse-ear cress</name>
    <dbReference type="NCBI Taxonomy" id="3702"/>
    <lineage>
        <taxon>Eukaryota</taxon>
        <taxon>Viridiplantae</taxon>
        <taxon>Streptophyta</taxon>
        <taxon>Embryophyta</taxon>
        <taxon>Tracheophyta</taxon>
        <taxon>Spermatophyta</taxon>
        <taxon>Magnoliopsida</taxon>
        <taxon>eudicotyledons</taxon>
        <taxon>Gunneridae</taxon>
        <taxon>Pentapetalae</taxon>
        <taxon>rosids</taxon>
        <taxon>malvids</taxon>
        <taxon>Brassicales</taxon>
        <taxon>Brassicaceae</taxon>
        <taxon>Camelineae</taxon>
        <taxon>Arabidopsis</taxon>
    </lineage>
</organism>
<feature type="compositionally biased region" description="Basic and acidic residues" evidence="1">
    <location>
        <begin position="19"/>
        <end position="28"/>
    </location>
</feature>
<reference evidence="3" key="1">
    <citation type="journal article" date="2016" name="Proc. Natl. Acad. Sci. U.S.A.">
        <title>Chromosome-level assembly of Arabidopsis thaliana Ler reveals the extent of translocation and inversion polymorphisms.</title>
        <authorList>
            <person name="Zapata L."/>
            <person name="Ding J."/>
            <person name="Willing E.M."/>
            <person name="Hartwig B."/>
            <person name="Bezdan D."/>
            <person name="Jiao W.B."/>
            <person name="Patel V."/>
            <person name="Velikkakam James G."/>
            <person name="Koornneef M."/>
            <person name="Ossowski S."/>
            <person name="Schneeberger K."/>
        </authorList>
    </citation>
    <scope>NUCLEOTIDE SEQUENCE [LARGE SCALE GENOMIC DNA]</scope>
    <source>
        <strain evidence="3">cv. Landsberg erecta</strain>
    </source>
</reference>